<sequence length="266" mass="29610">MLEAGHLLRALREQLHLTVRDVEAASSKLANRHRNPEFAISISRLSDIETKGILPSIYKIYTLAAIYRRSFADLLAWYGIDLANASQDAGVLELPHSHLLPAAEGGAIKVPVRLDPAFDPRKTTNIGRMIQSWGLVPLTHLAAMADSDFTFGYIGTGDLTMYPLLLPGSFVQVDEARNQVEEKLWRSEYERPIYFVEGRDGFVCCWCSVKGEKIILQPHPLSPVQPRILRYPQEAEVVGQVVGVAMRLGDVTLDDAPRSPARPKLN</sequence>
<gene>
    <name evidence="1" type="ORF">HYX28_05300</name>
</gene>
<proteinExistence type="predicted"/>
<evidence type="ECO:0000313" key="1">
    <source>
        <dbReference type="EMBL" id="MBI2678176.1"/>
    </source>
</evidence>
<dbReference type="AlphaFoldDB" id="A0A932A7M2"/>
<dbReference type="InterPro" id="IPR010982">
    <property type="entry name" value="Lambda_DNA-bd_dom_sf"/>
</dbReference>
<accession>A0A932A7M2</accession>
<organism evidence="1 2">
    <name type="scientific">Candidatus Korobacter versatilis</name>
    <dbReference type="NCBI Taxonomy" id="658062"/>
    <lineage>
        <taxon>Bacteria</taxon>
        <taxon>Pseudomonadati</taxon>
        <taxon>Acidobacteriota</taxon>
        <taxon>Terriglobia</taxon>
        <taxon>Terriglobales</taxon>
        <taxon>Candidatus Korobacteraceae</taxon>
        <taxon>Candidatus Korobacter</taxon>
    </lineage>
</organism>
<comment type="caution">
    <text evidence="1">The sequence shown here is derived from an EMBL/GenBank/DDBJ whole genome shotgun (WGS) entry which is preliminary data.</text>
</comment>
<dbReference type="EMBL" id="JACPNR010000006">
    <property type="protein sequence ID" value="MBI2678176.1"/>
    <property type="molecule type" value="Genomic_DNA"/>
</dbReference>
<dbReference type="GO" id="GO:0003677">
    <property type="term" value="F:DNA binding"/>
    <property type="evidence" value="ECO:0007669"/>
    <property type="project" value="InterPro"/>
</dbReference>
<reference evidence="1" key="1">
    <citation type="submission" date="2020-07" db="EMBL/GenBank/DDBJ databases">
        <title>Huge and variable diversity of episymbiotic CPR bacteria and DPANN archaea in groundwater ecosystems.</title>
        <authorList>
            <person name="He C.Y."/>
            <person name="Keren R."/>
            <person name="Whittaker M."/>
            <person name="Farag I.F."/>
            <person name="Doudna J."/>
            <person name="Cate J.H.D."/>
            <person name="Banfield J.F."/>
        </authorList>
    </citation>
    <scope>NUCLEOTIDE SEQUENCE</scope>
    <source>
        <strain evidence="1">NC_groundwater_580_Pr5_B-0.1um_64_19</strain>
    </source>
</reference>
<dbReference type="Gene3D" id="1.10.260.40">
    <property type="entry name" value="lambda repressor-like DNA-binding domains"/>
    <property type="match status" value="1"/>
</dbReference>
<name>A0A932A7M2_9BACT</name>
<dbReference type="InterPro" id="IPR001387">
    <property type="entry name" value="Cro/C1-type_HTH"/>
</dbReference>
<dbReference type="Proteomes" id="UP000779809">
    <property type="component" value="Unassembled WGS sequence"/>
</dbReference>
<evidence type="ECO:0000313" key="2">
    <source>
        <dbReference type="Proteomes" id="UP000779809"/>
    </source>
</evidence>
<protein>
    <submittedName>
        <fullName evidence="1">Helix-turn-helix transcriptional regulator</fullName>
    </submittedName>
</protein>
<dbReference type="CDD" id="cd00093">
    <property type="entry name" value="HTH_XRE"/>
    <property type="match status" value="1"/>
</dbReference>